<dbReference type="PROSITE" id="PS50003">
    <property type="entry name" value="PH_DOMAIN"/>
    <property type="match status" value="1"/>
</dbReference>
<evidence type="ECO:0000256" key="2">
    <source>
        <dbReference type="ARBA" id="ARBA00022658"/>
    </source>
</evidence>
<comment type="similarity">
    <text evidence="3">Belongs to the DOCK family.</text>
</comment>
<keyword evidence="9" id="KW-1185">Reference proteome</keyword>
<dbReference type="PANTHER" id="PTHR23317">
    <property type="entry name" value="DEDICATOR OF CYTOKINESIS DOCK"/>
    <property type="match status" value="1"/>
</dbReference>
<gene>
    <name evidence="8" type="ORF">PODLI_1B034003</name>
</gene>
<dbReference type="InterPro" id="IPR027007">
    <property type="entry name" value="C2_DOCK-type_domain"/>
</dbReference>
<evidence type="ECO:0000313" key="8">
    <source>
        <dbReference type="EMBL" id="CAI5771861.1"/>
    </source>
</evidence>
<proteinExistence type="inferred from homology"/>
<protein>
    <submittedName>
        <fullName evidence="8">Of cytokinesis 9 isoform X3</fullName>
    </submittedName>
</protein>
<dbReference type="InterPro" id="IPR046770">
    <property type="entry name" value="DOCKER_Lobe_B"/>
</dbReference>
<dbReference type="FunFam" id="1.20.58.740:FF:000001">
    <property type="entry name" value="dedicator of cytokinesis protein 9 isoform X1"/>
    <property type="match status" value="1"/>
</dbReference>
<feature type="domain" description="PH" evidence="5">
    <location>
        <begin position="176"/>
        <end position="283"/>
    </location>
</feature>
<dbReference type="InterPro" id="IPR016024">
    <property type="entry name" value="ARM-type_fold"/>
</dbReference>
<feature type="region of interest" description="Disordered" evidence="4">
    <location>
        <begin position="292"/>
        <end position="322"/>
    </location>
</feature>
<dbReference type="PROSITE" id="PS51650">
    <property type="entry name" value="C2_DOCK"/>
    <property type="match status" value="1"/>
</dbReference>
<dbReference type="Proteomes" id="UP001178461">
    <property type="component" value="Chromosome 4"/>
</dbReference>
<dbReference type="Pfam" id="PF06920">
    <property type="entry name" value="DHR-2_Lobe_A"/>
    <property type="match status" value="1"/>
</dbReference>
<dbReference type="InterPro" id="IPR043161">
    <property type="entry name" value="DOCK_C_lobe_A"/>
</dbReference>
<sequence>MATMPFQPALGPPETRKFTRALSKPGTAAELRQSVSEVVRGSVLVAKPKLIEPIDYENVIVQKKTQILNDALREMLLFPYDDFQTAVLKRQHRYVCSTIPDNAEKEAQSLFVKECIKTYNSDWHVVNYKYEDYSGEFRQLPNKGTKLDKLPVHVYEVDEEADKDEDAASLGSQKGGITKQGWLYKGNMNSAISVTMRSFKRRFFHLLQLGDGSYNLNFYKDEKISKEPKGSIFLDSCMGVVQNNKVRRFAFELKMQDKSSYLLAADSEVEMEEWIATLNKILQLNFEAAMQEKRNGDSHEDDEQSKMDNSSSSIDSYFPESAKSSRDSEIKFKSESRVKLFALDPDAQKLDFSGIEPEVKPFEEKFGKKILVKCNDLSFNLQSCVAENEEGPTTNVEPFFITLSLFDIKENRKISSDFHVDLNHSTVRNMLGSASQQVLNDSSDCLHRIQDIIPEIMLQYPKQGIFSVTCPHPDIFLVARIEKVLQGSITHCAEPYMKSSDSSKVAQKVLKNAKQACQRLGQYRMPFAWAARTLFKDASGTLDKNARFSALYKQDSNKLSNEDMLKLLADFKKPEKMAKLPVILGNLDITIDNISPDIPNFVSSSYIPMKQFENSTKTVVTFEVEEFVPCIPKHTQPFTIYNNHLYVYPKHLKYDSQKSFAKARNIAVCIEFKDSDDEDSIPLKCIYGRPGGSVFTRQAFATVLHHHQNPEFYDEIKIELPTQLHEKHHLLFTFYHVSCDSSSKGTTKKKDIIEAQVGYSWLQLLKDGRVVTNEQHIPVAAYLPCGYLNNQEPGMIKHSGSEIKWVDGGKPLLKISTHLVSTVYTQDQHLNNFFHYCQKTESGAQALGVDLVKYLKSLHAMEGYVMIAFLPTILNQLFRVLTRANQEEVAVNVTRVIIHVVAQCHEEGLDSYLRSYVKYAYKAEPYIATEYKTVHEELAKSMTTILKPSADFLTSNKLLKYSWFFFEILIKSMAQHLLENAKVKLLRNQRFPASYHHAVETVVNMLMPHITQKYKDNPEASKNANHSLAVFIKRCFTFMDRGFVFKQINNYISFFAPGDPKTLFEFKFEFLRVVCNHEHYIPLNLPMPFGKGRIQRYQAFLSPTVESYDTPIDLQLDYSLSDEFCKHHFLVGLLLREVGNALQEFRDIRQIAISVLKNLMIKHSLDDRYVSRSHQARIATLYLPTFGVLIENAHRIDVKDISPFPINAPSSSTKDESLSLPAANPLMTPQKSVNTLDSNLHKDVFGAISGIASPYTSSTPNVNCVRNADSRGSLISTDSGNSLPERHSEKSNSLDKNQQICPLGSSVVRCDKLDQAEIRSLLMCFLHILKSMSDDALFTYWNKASTSELMDFFTIAEVCLHQFQYMGKRYIARNQEGLGPIVHDRKSQTLPVSRNRTGMMHARLQQLSSLDNSLTFSHSYGHSEADVLHQSLLEANIATEVCLTILDTLSLFTMAFKNQLLMDHGHNPLMKKVFDVYLCFLQKNQSETALKNVFNALRSLIFKFPSTFYEGRADMCSSLCYEILKCCNSKLSSIRTEASQLLYFLMRNNFDYTGKRSFVRTHLQVIISVSQLIADVVGIGGTRFQQSLSIINNCANSDRLTKHTTFPSDVKDLTKRIRTVLMATAQMKEHENDPEMLVDLQYSLAKSYASTPELRKTWLDSMARIHVKNGDLSEAAMCYVHVTALVAEYLLRKGMFKQGCISFRVITPNIDEEASMMEDVGMQDVHFNEDVLMELLEQCADGLWKAERYELIADIYKLIIPIYEKRRDFERLAHLYDTLHRAYSKVTEVMHTGKRLLGTYFRVAFFGQQYQFTDSETDVEGFFEDEDGKEYIYKEPKLTCLSEISQRLQKLYSDKFGSENVRMIQDSGKVNPKDLDSKYAYIQVTHVVPYFEEKELQERKTEFERNHNIRRFMFEMPFTQMGKRRGGVEEQCKRRTILTAIHCFPYVKKRIPIMYQHHTDLNPIEVAIDEMSKKVAELRQLCSSAEVDMIKLQLKLQGSVSVQVNAGPLAYARAFLDDTSTKRYPDNKLKLLKEVFRQFVEACGQALEVNERLIKEDQIEYQEGMKANYREMAKELSEIMHEQITAMEEKASVMPNSLHIFNAISGTPTSTTVHGMPSSSSVA</sequence>
<keyword evidence="2" id="KW-0344">Guanine-nucleotide releasing factor</keyword>
<dbReference type="SUPFAM" id="SSF50729">
    <property type="entry name" value="PH domain-like"/>
    <property type="match status" value="1"/>
</dbReference>
<dbReference type="GO" id="GO:0007264">
    <property type="term" value="P:small GTPase-mediated signal transduction"/>
    <property type="evidence" value="ECO:0007669"/>
    <property type="project" value="InterPro"/>
</dbReference>
<dbReference type="InterPro" id="IPR001849">
    <property type="entry name" value="PH_domain"/>
</dbReference>
<dbReference type="SMART" id="SM00233">
    <property type="entry name" value="PH"/>
    <property type="match status" value="1"/>
</dbReference>
<dbReference type="InterPro" id="IPR043162">
    <property type="entry name" value="DOCK_C_lobe_C"/>
</dbReference>
<name>A0AA35K4Z6_9SAUR</name>
<dbReference type="InterPro" id="IPR026791">
    <property type="entry name" value="DOCK"/>
</dbReference>
<evidence type="ECO:0000313" key="9">
    <source>
        <dbReference type="Proteomes" id="UP001178461"/>
    </source>
</evidence>
<organism evidence="8 9">
    <name type="scientific">Podarcis lilfordi</name>
    <name type="common">Lilford's wall lizard</name>
    <dbReference type="NCBI Taxonomy" id="74358"/>
    <lineage>
        <taxon>Eukaryota</taxon>
        <taxon>Metazoa</taxon>
        <taxon>Chordata</taxon>
        <taxon>Craniata</taxon>
        <taxon>Vertebrata</taxon>
        <taxon>Euteleostomi</taxon>
        <taxon>Lepidosauria</taxon>
        <taxon>Squamata</taxon>
        <taxon>Bifurcata</taxon>
        <taxon>Unidentata</taxon>
        <taxon>Episquamata</taxon>
        <taxon>Laterata</taxon>
        <taxon>Lacertibaenia</taxon>
        <taxon>Lacertidae</taxon>
        <taxon>Podarcis</taxon>
    </lineage>
</organism>
<dbReference type="FunFam" id="2.30.29.30:FF:000016">
    <property type="entry name" value="dedicator of cytokinesis protein 9 isoform X1"/>
    <property type="match status" value="1"/>
</dbReference>
<dbReference type="FunFam" id="1.25.40.410:FF:000001">
    <property type="entry name" value="dedicator of cytokinesis protein 9 isoform X2"/>
    <property type="match status" value="1"/>
</dbReference>
<dbReference type="InterPro" id="IPR037809">
    <property type="entry name" value="C2_Dock-D"/>
</dbReference>
<feature type="domain" description="DOCKER" evidence="7">
    <location>
        <begin position="1646"/>
        <end position="2085"/>
    </location>
</feature>
<dbReference type="SUPFAM" id="SSF48371">
    <property type="entry name" value="ARM repeat"/>
    <property type="match status" value="1"/>
</dbReference>
<dbReference type="Pfam" id="PF20422">
    <property type="entry name" value="DHR-2_Lobe_B"/>
    <property type="match status" value="1"/>
</dbReference>
<dbReference type="Pfam" id="PF11878">
    <property type="entry name" value="DOCK_C-D_N"/>
    <property type="match status" value="1"/>
</dbReference>
<evidence type="ECO:0000259" key="7">
    <source>
        <dbReference type="PROSITE" id="PS51651"/>
    </source>
</evidence>
<dbReference type="Pfam" id="PF14429">
    <property type="entry name" value="DOCK-C2"/>
    <property type="match status" value="1"/>
</dbReference>
<dbReference type="Gene3D" id="2.60.40.150">
    <property type="entry name" value="C2 domain"/>
    <property type="match status" value="1"/>
</dbReference>
<dbReference type="Gene3D" id="2.30.29.30">
    <property type="entry name" value="Pleckstrin-homology domain (PH domain)/Phosphotyrosine-binding domain (PTB)"/>
    <property type="match status" value="1"/>
</dbReference>
<dbReference type="InterPro" id="IPR021816">
    <property type="entry name" value="DOCK_C/D_N"/>
</dbReference>
<dbReference type="InterPro" id="IPR027357">
    <property type="entry name" value="DOCKER_dom"/>
</dbReference>
<evidence type="ECO:0000256" key="4">
    <source>
        <dbReference type="SAM" id="MobiDB-lite"/>
    </source>
</evidence>
<dbReference type="Gene3D" id="1.25.40.410">
    <property type="match status" value="1"/>
</dbReference>
<feature type="compositionally biased region" description="Low complexity" evidence="4">
    <location>
        <begin position="307"/>
        <end position="316"/>
    </location>
</feature>
<dbReference type="Pfam" id="PF00169">
    <property type="entry name" value="PH"/>
    <property type="match status" value="1"/>
</dbReference>
<reference evidence="8" key="1">
    <citation type="submission" date="2022-12" db="EMBL/GenBank/DDBJ databases">
        <authorList>
            <person name="Alioto T."/>
            <person name="Alioto T."/>
            <person name="Gomez Garrido J."/>
        </authorList>
    </citation>
    <scope>NUCLEOTIDE SEQUENCE</scope>
</reference>
<dbReference type="PANTHER" id="PTHR23317:SF77">
    <property type="entry name" value="DEDICATOR OF CYTOKINESIS PROTEIN 9"/>
    <property type="match status" value="1"/>
</dbReference>
<dbReference type="InterPro" id="IPR011993">
    <property type="entry name" value="PH-like_dom_sf"/>
</dbReference>
<evidence type="ECO:0000259" key="6">
    <source>
        <dbReference type="PROSITE" id="PS51650"/>
    </source>
</evidence>
<evidence type="ECO:0000256" key="1">
    <source>
        <dbReference type="ARBA" id="ARBA00022553"/>
    </source>
</evidence>
<dbReference type="InterPro" id="IPR035892">
    <property type="entry name" value="C2_domain_sf"/>
</dbReference>
<dbReference type="Gene3D" id="1.20.58.740">
    <property type="match status" value="1"/>
</dbReference>
<keyword evidence="1" id="KW-0597">Phosphoprotein</keyword>
<feature type="region of interest" description="Disordered" evidence="4">
    <location>
        <begin position="1275"/>
        <end position="1296"/>
    </location>
</feature>
<evidence type="ECO:0000259" key="5">
    <source>
        <dbReference type="PROSITE" id="PS50003"/>
    </source>
</evidence>
<dbReference type="InterPro" id="IPR046773">
    <property type="entry name" value="DOCKER_Lobe_C"/>
</dbReference>
<dbReference type="GO" id="GO:0005085">
    <property type="term" value="F:guanyl-nucleotide exchange factor activity"/>
    <property type="evidence" value="ECO:0007669"/>
    <property type="project" value="UniProtKB-KW"/>
</dbReference>
<accession>A0AA35K4Z6</accession>
<feature type="domain" description="C2 DOCK-type" evidence="6">
    <location>
        <begin position="642"/>
        <end position="820"/>
    </location>
</feature>
<dbReference type="CDD" id="cd13267">
    <property type="entry name" value="PH_DOCK-D"/>
    <property type="match status" value="1"/>
</dbReference>
<dbReference type="Pfam" id="PF20421">
    <property type="entry name" value="DHR-2_Lobe_C"/>
    <property type="match status" value="1"/>
</dbReference>
<dbReference type="CDD" id="cd08697">
    <property type="entry name" value="C2_Dock-D"/>
    <property type="match status" value="1"/>
</dbReference>
<dbReference type="InterPro" id="IPR046769">
    <property type="entry name" value="DOCKER_Lobe_A"/>
</dbReference>
<dbReference type="PROSITE" id="PS51651">
    <property type="entry name" value="DOCKER"/>
    <property type="match status" value="1"/>
</dbReference>
<feature type="compositionally biased region" description="Basic and acidic residues" evidence="4">
    <location>
        <begin position="1284"/>
        <end position="1293"/>
    </location>
</feature>
<dbReference type="FunFam" id="2.60.40.150:FF:000015">
    <property type="entry name" value="dedicator of cytokinesis protein 9 isoform X1"/>
    <property type="match status" value="1"/>
</dbReference>
<dbReference type="EMBL" id="OX395129">
    <property type="protein sequence ID" value="CAI5771861.1"/>
    <property type="molecule type" value="Genomic_DNA"/>
</dbReference>
<evidence type="ECO:0000256" key="3">
    <source>
        <dbReference type="PROSITE-ProRule" id="PRU00983"/>
    </source>
</evidence>